<evidence type="ECO:0000313" key="2">
    <source>
        <dbReference type="EMBL" id="CAB0044074.1"/>
    </source>
</evidence>
<feature type="region of interest" description="Disordered" evidence="1">
    <location>
        <begin position="150"/>
        <end position="193"/>
    </location>
</feature>
<evidence type="ECO:0000256" key="1">
    <source>
        <dbReference type="SAM" id="MobiDB-lite"/>
    </source>
</evidence>
<reference evidence="2 3" key="1">
    <citation type="submission" date="2020-02" db="EMBL/GenBank/DDBJ databases">
        <authorList>
            <person name="Ferguson B K."/>
        </authorList>
    </citation>
    <scope>NUCLEOTIDE SEQUENCE [LARGE SCALE GENOMIC DNA]</scope>
</reference>
<feature type="region of interest" description="Disordered" evidence="1">
    <location>
        <begin position="64"/>
        <end position="88"/>
    </location>
</feature>
<feature type="compositionally biased region" description="Polar residues" evidence="1">
    <location>
        <begin position="150"/>
        <end position="163"/>
    </location>
</feature>
<proteinExistence type="predicted"/>
<gene>
    <name evidence="2" type="ORF">TBRA_LOCUS15662</name>
</gene>
<accession>A0A6H5J238</accession>
<evidence type="ECO:0000313" key="3">
    <source>
        <dbReference type="Proteomes" id="UP000479190"/>
    </source>
</evidence>
<dbReference type="Proteomes" id="UP000479190">
    <property type="component" value="Unassembled WGS sequence"/>
</dbReference>
<sequence length="193" mass="20632">MDFFFHFGSILRRQRRKAYVHSTCFRDSCVRTQGIVILLCHGIRGPFAELALFAAASSGDELAQVGSRAPRKRQDARKEPPPSTITFQEYIAPPPRATVTPADSATPSLTGDCGTTCESCANATTITEAKRPCLDAISCEACGPQRIYSTGVATDTPRHTASTAEAAPRPASPAYGPSPLQSTVERRTDTTAA</sequence>
<name>A0A6H5J238_9HYME</name>
<keyword evidence="3" id="KW-1185">Reference proteome</keyword>
<dbReference type="AlphaFoldDB" id="A0A6H5J238"/>
<protein>
    <submittedName>
        <fullName evidence="2">Uncharacterized protein</fullName>
    </submittedName>
</protein>
<feature type="compositionally biased region" description="Basic and acidic residues" evidence="1">
    <location>
        <begin position="184"/>
        <end position="193"/>
    </location>
</feature>
<organism evidence="2 3">
    <name type="scientific">Trichogramma brassicae</name>
    <dbReference type="NCBI Taxonomy" id="86971"/>
    <lineage>
        <taxon>Eukaryota</taxon>
        <taxon>Metazoa</taxon>
        <taxon>Ecdysozoa</taxon>
        <taxon>Arthropoda</taxon>
        <taxon>Hexapoda</taxon>
        <taxon>Insecta</taxon>
        <taxon>Pterygota</taxon>
        <taxon>Neoptera</taxon>
        <taxon>Endopterygota</taxon>
        <taxon>Hymenoptera</taxon>
        <taxon>Apocrita</taxon>
        <taxon>Proctotrupomorpha</taxon>
        <taxon>Chalcidoidea</taxon>
        <taxon>Trichogrammatidae</taxon>
        <taxon>Trichogramma</taxon>
    </lineage>
</organism>
<dbReference type="EMBL" id="CADCXV010001389">
    <property type="protein sequence ID" value="CAB0044074.1"/>
    <property type="molecule type" value="Genomic_DNA"/>
</dbReference>